<dbReference type="PANTHER" id="PTHR47990">
    <property type="entry name" value="2-OXOGLUTARATE (2OG) AND FE(II)-DEPENDENT OXYGENASE SUPERFAMILY PROTEIN-RELATED"/>
    <property type="match status" value="1"/>
</dbReference>
<dbReference type="AlphaFoldDB" id="A0A0G4P3W3"/>
<dbReference type="EMBL" id="HG793138">
    <property type="protein sequence ID" value="CRL20948.1"/>
    <property type="molecule type" value="Genomic_DNA"/>
</dbReference>
<evidence type="ECO:0000313" key="4">
    <source>
        <dbReference type="EMBL" id="CRL20948.1"/>
    </source>
</evidence>
<dbReference type="InterPro" id="IPR027443">
    <property type="entry name" value="IPNS-like_sf"/>
</dbReference>
<dbReference type="InterPro" id="IPR044861">
    <property type="entry name" value="IPNS-like_FE2OG_OXY"/>
</dbReference>
<dbReference type="GO" id="GO:0044283">
    <property type="term" value="P:small molecule biosynthetic process"/>
    <property type="evidence" value="ECO:0007669"/>
    <property type="project" value="UniProtKB-ARBA"/>
</dbReference>
<organism evidence="4 5">
    <name type="scientific">Penicillium camemberti (strain FM 013)</name>
    <dbReference type="NCBI Taxonomy" id="1429867"/>
    <lineage>
        <taxon>Eukaryota</taxon>
        <taxon>Fungi</taxon>
        <taxon>Dikarya</taxon>
        <taxon>Ascomycota</taxon>
        <taxon>Pezizomycotina</taxon>
        <taxon>Eurotiomycetes</taxon>
        <taxon>Eurotiomycetidae</taxon>
        <taxon>Eurotiales</taxon>
        <taxon>Aspergillaceae</taxon>
        <taxon>Penicillium</taxon>
    </lineage>
</organism>
<accession>A0A0G4P3W3</accession>
<dbReference type="Pfam" id="PF03171">
    <property type="entry name" value="2OG-FeII_Oxy"/>
    <property type="match status" value="1"/>
</dbReference>
<dbReference type="InterPro" id="IPR050231">
    <property type="entry name" value="Iron_ascorbate_oxido_reductase"/>
</dbReference>
<dbReference type="Pfam" id="PF14226">
    <property type="entry name" value="DIOX_N"/>
    <property type="match status" value="1"/>
</dbReference>
<keyword evidence="2" id="KW-0560">Oxidoreductase</keyword>
<dbReference type="SUPFAM" id="SSF51197">
    <property type="entry name" value="Clavaminate synthase-like"/>
    <property type="match status" value="1"/>
</dbReference>
<gene>
    <name evidence="4" type="ORF">PCAMFM013_S005g000112</name>
</gene>
<evidence type="ECO:0000259" key="3">
    <source>
        <dbReference type="PROSITE" id="PS51471"/>
    </source>
</evidence>
<reference evidence="4 5" key="1">
    <citation type="journal article" date="2014" name="Nat. Commun.">
        <title>Multiple recent horizontal transfers of a large genomic region in cheese making fungi.</title>
        <authorList>
            <person name="Cheeseman K."/>
            <person name="Ropars J."/>
            <person name="Renault P."/>
            <person name="Dupont J."/>
            <person name="Gouzy J."/>
            <person name="Branca A."/>
            <person name="Abraham A.L."/>
            <person name="Ceppi M."/>
            <person name="Conseiller E."/>
            <person name="Debuchy R."/>
            <person name="Malagnac F."/>
            <person name="Goarin A."/>
            <person name="Silar P."/>
            <person name="Lacoste S."/>
            <person name="Sallet E."/>
            <person name="Bensimon A."/>
            <person name="Giraud T."/>
            <person name="Brygoo Y."/>
        </authorList>
    </citation>
    <scope>NUCLEOTIDE SEQUENCE [LARGE SCALE GENOMIC DNA]</scope>
    <source>
        <strain evidence="5">FM 013</strain>
    </source>
</reference>
<dbReference type="Gene3D" id="2.60.120.330">
    <property type="entry name" value="B-lactam Antibiotic, Isopenicillin N Synthase, Chain"/>
    <property type="match status" value="1"/>
</dbReference>
<feature type="domain" description="Fe2OG dioxygenase" evidence="3">
    <location>
        <begin position="223"/>
        <end position="345"/>
    </location>
</feature>
<dbReference type="PROSITE" id="PS51471">
    <property type="entry name" value="FE2OG_OXY"/>
    <property type="match status" value="1"/>
</dbReference>
<sequence length="407" mass="45378">MLSYRSVTIVLRRPVMSHNSIRHANPILLPGQQAKGLTTTTTPGDLGSTMPPNSVARVGQLKTFTLPEKATGSPRDVEMGKAMINAWREDGILQVSMSSKQQDLFDKASAASKRFFAMPPTQKAACVDTQSYAGYIASGEEITDGVADYSEIFTVTKDLPLDEARVKAKWPCHGPCPWLDSDMKTTIQQYMDSLGNSGETLLQMIEYGLSLDPGTLTSLTKDGWHHLRVLRFPQNNNTNGKGKEGRGIGSHTDYGLLVIAGQDEVGGLFIRPPAADEKLENWKKSAAGFREDDERWVYVPPVPGVFTVFPGDIMQFMTNSYLPSTPHKVGLNTRERFAFAYFHEPSFQAVISPVAKLYDGQPPDETIHYGTHFTNMFMRNYPDRVTTDRILREDRLKLLDLPELRTQ</sequence>
<keyword evidence="2" id="KW-0479">Metal-binding</keyword>
<proteinExistence type="inferred from homology"/>
<keyword evidence="5" id="KW-1185">Reference proteome</keyword>
<comment type="similarity">
    <text evidence="1 2">Belongs to the iron/ascorbate-dependent oxidoreductase family.</text>
</comment>
<evidence type="ECO:0000256" key="1">
    <source>
        <dbReference type="ARBA" id="ARBA00008056"/>
    </source>
</evidence>
<keyword evidence="2" id="KW-0408">Iron</keyword>
<protein>
    <submittedName>
        <fullName evidence="4">Oxoglutarate/iron-dependent oxygenase</fullName>
    </submittedName>
</protein>
<dbReference type="InterPro" id="IPR026992">
    <property type="entry name" value="DIOX_N"/>
</dbReference>
<evidence type="ECO:0000313" key="5">
    <source>
        <dbReference type="Proteomes" id="UP000053732"/>
    </source>
</evidence>
<evidence type="ECO:0000256" key="2">
    <source>
        <dbReference type="RuleBase" id="RU003682"/>
    </source>
</evidence>
<dbReference type="GO" id="GO:0016491">
    <property type="term" value="F:oxidoreductase activity"/>
    <property type="evidence" value="ECO:0007669"/>
    <property type="project" value="UniProtKB-KW"/>
</dbReference>
<name>A0A0G4P3W3_PENC3</name>
<dbReference type="GO" id="GO:0046872">
    <property type="term" value="F:metal ion binding"/>
    <property type="evidence" value="ECO:0007669"/>
    <property type="project" value="UniProtKB-KW"/>
</dbReference>
<dbReference type="Proteomes" id="UP000053732">
    <property type="component" value="Unassembled WGS sequence"/>
</dbReference>
<dbReference type="InterPro" id="IPR005123">
    <property type="entry name" value="Oxoglu/Fe-dep_dioxygenase_dom"/>
</dbReference>
<dbReference type="STRING" id="1429867.A0A0G4P3W3"/>